<name>A0ACB8BTD6_9AGAM</name>
<evidence type="ECO:0000313" key="2">
    <source>
        <dbReference type="Proteomes" id="UP000790709"/>
    </source>
</evidence>
<comment type="caution">
    <text evidence="1">The sequence shown here is derived from an EMBL/GenBank/DDBJ whole genome shotgun (WGS) entry which is preliminary data.</text>
</comment>
<accession>A0ACB8BTD6</accession>
<keyword evidence="2" id="KW-1185">Reference proteome</keyword>
<sequence>MQSPNGLSQTEFHDWEVVPYRWWETEYGAVSWTFTDKPRGATTNVAHAQPPHYHGSLLRYSRPVRRSSAFSRSSPSGILPARPGGDASVTYTEELNLDHVGARAVEEVLAPYEISSGFCHSIMPDLMLHLQGCSTLSVDIDEKDVKAGKLIWDELARELVGPDISSGGFLEHGVDAYRPLSALSSSDYDSEHSTDSDPFPRTPTQKNSFADVEVHQPSPVAGSHGISPSKALNVSARSFTPNLATPVKYPSLLASPSPAPTNSSSPSPTPLNFTFPSINGNYQYLPPNLKKDEQGFYTAVTPPGSPARSRNDPTRPASRLSTTRLPSSLPRKTSKTREIVDQLRSTPSAGKKSRSRGRSKSGAPQNSPGVESPDSGDNALAADSTAKPASKTDDQSQLSEANSNSNGWIELPPRASEHSYTLSDKYSPPSIPSAHLPNTSPQMIAGPFPSAPQPPAGHFFPQPQIVRHPQFFPVYARPPVMPYMAPPPPPHGAWIPVYPPYPVPLTGTSGMRHAQW</sequence>
<dbReference type="EMBL" id="MU266350">
    <property type="protein sequence ID" value="KAH7928654.1"/>
    <property type="molecule type" value="Genomic_DNA"/>
</dbReference>
<proteinExistence type="predicted"/>
<evidence type="ECO:0000313" key="1">
    <source>
        <dbReference type="EMBL" id="KAH7928654.1"/>
    </source>
</evidence>
<protein>
    <submittedName>
        <fullName evidence="1">Uncharacterized protein</fullName>
    </submittedName>
</protein>
<dbReference type="Proteomes" id="UP000790709">
    <property type="component" value="Unassembled WGS sequence"/>
</dbReference>
<gene>
    <name evidence="1" type="ORF">BV22DRAFT_1126319</name>
</gene>
<reference evidence="1" key="1">
    <citation type="journal article" date="2021" name="New Phytol.">
        <title>Evolutionary innovations through gain and loss of genes in the ectomycorrhizal Boletales.</title>
        <authorList>
            <person name="Wu G."/>
            <person name="Miyauchi S."/>
            <person name="Morin E."/>
            <person name="Kuo A."/>
            <person name="Drula E."/>
            <person name="Varga T."/>
            <person name="Kohler A."/>
            <person name="Feng B."/>
            <person name="Cao Y."/>
            <person name="Lipzen A."/>
            <person name="Daum C."/>
            <person name="Hundley H."/>
            <person name="Pangilinan J."/>
            <person name="Johnson J."/>
            <person name="Barry K."/>
            <person name="LaButti K."/>
            <person name="Ng V."/>
            <person name="Ahrendt S."/>
            <person name="Min B."/>
            <person name="Choi I.G."/>
            <person name="Park H."/>
            <person name="Plett J.M."/>
            <person name="Magnuson J."/>
            <person name="Spatafora J.W."/>
            <person name="Nagy L.G."/>
            <person name="Henrissat B."/>
            <person name="Grigoriev I.V."/>
            <person name="Yang Z.L."/>
            <person name="Xu J."/>
            <person name="Martin F.M."/>
        </authorList>
    </citation>
    <scope>NUCLEOTIDE SEQUENCE</scope>
    <source>
        <strain evidence="1">KUC20120723A-06</strain>
    </source>
</reference>
<organism evidence="1 2">
    <name type="scientific">Leucogyrophana mollusca</name>
    <dbReference type="NCBI Taxonomy" id="85980"/>
    <lineage>
        <taxon>Eukaryota</taxon>
        <taxon>Fungi</taxon>
        <taxon>Dikarya</taxon>
        <taxon>Basidiomycota</taxon>
        <taxon>Agaricomycotina</taxon>
        <taxon>Agaricomycetes</taxon>
        <taxon>Agaricomycetidae</taxon>
        <taxon>Boletales</taxon>
        <taxon>Boletales incertae sedis</taxon>
        <taxon>Leucogyrophana</taxon>
    </lineage>
</organism>